<dbReference type="PANTHER" id="PTHR33507">
    <property type="entry name" value="INNER MEMBRANE PROTEIN YBBJ"/>
    <property type="match status" value="1"/>
</dbReference>
<reference evidence="9 10" key="1">
    <citation type="journal article" date="2015" name="Genome Announc.">
        <title>Genomes of Geoalkalibacter ferrihydriticus Z-0531T and Geoalkalibacter subterraneus Red1T, Two Haloalkaliphilic Metal-Reducing Deltaproteobacteria.</title>
        <authorList>
            <person name="Badalamenti J.P."/>
            <person name="Krajmalnik-Brown R."/>
            <person name="Torres C.I."/>
            <person name="Bond D.R."/>
        </authorList>
    </citation>
    <scope>NUCLEOTIDE SEQUENCE [LARGE SCALE GENOMIC DNA]</scope>
    <source>
        <strain evidence="9 10">Red1</strain>
    </source>
</reference>
<evidence type="ECO:0000313" key="10">
    <source>
        <dbReference type="Proteomes" id="UP000035036"/>
    </source>
</evidence>
<dbReference type="EMBL" id="CP010311">
    <property type="protein sequence ID" value="AJF07913.1"/>
    <property type="molecule type" value="Genomic_DNA"/>
</dbReference>
<dbReference type="Gene3D" id="2.40.50.140">
    <property type="entry name" value="Nucleic acid-binding proteins"/>
    <property type="match status" value="1"/>
</dbReference>
<dbReference type="InterPro" id="IPR029045">
    <property type="entry name" value="ClpP/crotonase-like_dom_sf"/>
</dbReference>
<dbReference type="InterPro" id="IPR052165">
    <property type="entry name" value="Membrane_assoc_protease"/>
</dbReference>
<dbReference type="AlphaFoldDB" id="A0A0B5FKI7"/>
<feature type="transmembrane region" description="Helical" evidence="5">
    <location>
        <begin position="232"/>
        <end position="251"/>
    </location>
</feature>
<dbReference type="Pfam" id="PF24961">
    <property type="entry name" value="NfeD_membrane"/>
    <property type="match status" value="1"/>
</dbReference>
<feature type="domain" description="NfeD1b N-terminal" evidence="8">
    <location>
        <begin position="22"/>
        <end position="182"/>
    </location>
</feature>
<dbReference type="SUPFAM" id="SSF52096">
    <property type="entry name" value="ClpP/crotonase"/>
    <property type="match status" value="1"/>
</dbReference>
<keyword evidence="3 5" id="KW-1133">Transmembrane helix</keyword>
<evidence type="ECO:0000256" key="4">
    <source>
        <dbReference type="ARBA" id="ARBA00023136"/>
    </source>
</evidence>
<protein>
    <submittedName>
        <fullName evidence="9">Serine protease</fullName>
    </submittedName>
</protein>
<feature type="transmembrane region" description="Helical" evidence="5">
    <location>
        <begin position="258"/>
        <end position="275"/>
    </location>
</feature>
<keyword evidence="9" id="KW-0378">Hydrolase</keyword>
<keyword evidence="9" id="KW-0645">Protease</keyword>
<evidence type="ECO:0000259" key="7">
    <source>
        <dbReference type="Pfam" id="PF24961"/>
    </source>
</evidence>
<evidence type="ECO:0000259" key="6">
    <source>
        <dbReference type="Pfam" id="PF01957"/>
    </source>
</evidence>
<accession>A0A0B5FKI7</accession>
<dbReference type="InterPro" id="IPR056739">
    <property type="entry name" value="NfeD_membrane"/>
</dbReference>
<keyword evidence="2 5" id="KW-0812">Transmembrane</keyword>
<keyword evidence="4 5" id="KW-0472">Membrane</keyword>
<keyword evidence="10" id="KW-1185">Reference proteome</keyword>
<dbReference type="GO" id="GO:0008233">
    <property type="term" value="F:peptidase activity"/>
    <property type="evidence" value="ECO:0007669"/>
    <property type="project" value="UniProtKB-KW"/>
</dbReference>
<dbReference type="Pfam" id="PF01957">
    <property type="entry name" value="NfeD"/>
    <property type="match status" value="1"/>
</dbReference>
<dbReference type="GO" id="GO:0016020">
    <property type="term" value="C:membrane"/>
    <property type="evidence" value="ECO:0007669"/>
    <property type="project" value="UniProtKB-SubCell"/>
</dbReference>
<dbReference type="InterPro" id="IPR056738">
    <property type="entry name" value="NfeD1b_N"/>
</dbReference>
<dbReference type="CDD" id="cd07020">
    <property type="entry name" value="Clp_protease_NfeD_1"/>
    <property type="match status" value="1"/>
</dbReference>
<evidence type="ECO:0000259" key="8">
    <source>
        <dbReference type="Pfam" id="PF25145"/>
    </source>
</evidence>
<feature type="domain" description="NfeD integral membrane" evidence="7">
    <location>
        <begin position="236"/>
        <end position="353"/>
    </location>
</feature>
<dbReference type="Proteomes" id="UP000035036">
    <property type="component" value="Chromosome"/>
</dbReference>
<dbReference type="FunFam" id="3.90.226.10:FF:000089">
    <property type="entry name" value="Membrane-bound serine protease"/>
    <property type="match status" value="1"/>
</dbReference>
<comment type="subcellular location">
    <subcellularLocation>
        <location evidence="1">Membrane</location>
        <topology evidence="1">Multi-pass membrane protein</topology>
    </subcellularLocation>
</comment>
<dbReference type="STRING" id="483547.GSUB_04765"/>
<evidence type="ECO:0000256" key="5">
    <source>
        <dbReference type="SAM" id="Phobius"/>
    </source>
</evidence>
<evidence type="ECO:0000256" key="3">
    <source>
        <dbReference type="ARBA" id="ARBA00022989"/>
    </source>
</evidence>
<feature type="transmembrane region" description="Helical" evidence="5">
    <location>
        <begin position="305"/>
        <end position="324"/>
    </location>
</feature>
<dbReference type="HOGENOM" id="CLU_024619_1_0_7"/>
<organism evidence="9 10">
    <name type="scientific">Geoalkalibacter subterraneus</name>
    <dbReference type="NCBI Taxonomy" id="483547"/>
    <lineage>
        <taxon>Bacteria</taxon>
        <taxon>Pseudomonadati</taxon>
        <taxon>Thermodesulfobacteriota</taxon>
        <taxon>Desulfuromonadia</taxon>
        <taxon>Desulfuromonadales</taxon>
        <taxon>Geoalkalibacteraceae</taxon>
        <taxon>Geoalkalibacter</taxon>
    </lineage>
</organism>
<dbReference type="KEGG" id="gsb:GSUB_04765"/>
<dbReference type="PANTHER" id="PTHR33507:SF4">
    <property type="entry name" value="NODULATION COMPETITIVENESS PROTEIN NFED"/>
    <property type="match status" value="1"/>
</dbReference>
<evidence type="ECO:0000313" key="9">
    <source>
        <dbReference type="EMBL" id="AJF07913.1"/>
    </source>
</evidence>
<feature type="transmembrane region" description="Helical" evidence="5">
    <location>
        <begin position="281"/>
        <end position="298"/>
    </location>
</feature>
<evidence type="ECO:0000256" key="1">
    <source>
        <dbReference type="ARBA" id="ARBA00004141"/>
    </source>
</evidence>
<dbReference type="GO" id="GO:0006508">
    <property type="term" value="P:proteolysis"/>
    <property type="evidence" value="ECO:0007669"/>
    <property type="project" value="UniProtKB-KW"/>
</dbReference>
<feature type="transmembrane region" description="Helical" evidence="5">
    <location>
        <begin position="336"/>
        <end position="357"/>
    </location>
</feature>
<proteinExistence type="predicted"/>
<dbReference type="InterPro" id="IPR012340">
    <property type="entry name" value="NA-bd_OB-fold"/>
</dbReference>
<evidence type="ECO:0000256" key="2">
    <source>
        <dbReference type="ARBA" id="ARBA00022692"/>
    </source>
</evidence>
<dbReference type="Gene3D" id="3.90.226.10">
    <property type="entry name" value="2-enoyl-CoA Hydratase, Chain A, domain 1"/>
    <property type="match status" value="1"/>
</dbReference>
<gene>
    <name evidence="9" type="ORF">GSUB_04765</name>
</gene>
<sequence>MCLVISGLVPSAAHCREGDTLSVLPVADVINPVVAGFVQDEIERANRLERRAVLLELDTPGGLDTSMRQIIQSILGSRIPVIVYVYPHGARAASAGALITLAADFAVMAPGTNLGAATPVSLTPPTGGGEQGEAMMKKVTNDAVAYARSLAEQRGRNQDWAEQIVTEGVSTPAHEALELGVVDFVAEDVQEMLSLLDGRVYLRGGEELHFSAADAVLERIEMNWRQKILTTISNPNVAYMLLMLGFLGIFLELSQPGVILPGAIGALALLLAFFGLQMLPVNYVGVLLIVAALILFILEIKVQSYGMLTVGGILSMALGSLMLIDSAQPYLQISRAVIVATIAVSTSFFILIVYFVARTQMSRVVSGREGIVGEQGTAVTALSPEGRVFVHGEYWNAVADEPVAEGEPVEVMELLDHMRLHVRRVEPGSR</sequence>
<name>A0A0B5FKI7_9BACT</name>
<dbReference type="SUPFAM" id="SSF141322">
    <property type="entry name" value="NfeD domain-like"/>
    <property type="match status" value="1"/>
</dbReference>
<dbReference type="InterPro" id="IPR002810">
    <property type="entry name" value="NfeD-like_C"/>
</dbReference>
<feature type="domain" description="NfeD-like C-terminal" evidence="6">
    <location>
        <begin position="369"/>
        <end position="413"/>
    </location>
</feature>
<dbReference type="Pfam" id="PF25145">
    <property type="entry name" value="NfeD1b_N"/>
    <property type="match status" value="1"/>
</dbReference>